<dbReference type="Pfam" id="PF07064">
    <property type="entry name" value="RIC1"/>
    <property type="match status" value="1"/>
</dbReference>
<evidence type="ECO:0000313" key="5">
    <source>
        <dbReference type="EMBL" id="QGN15816.1"/>
    </source>
</evidence>
<evidence type="ECO:0000256" key="2">
    <source>
        <dbReference type="ARBA" id="ARBA00023136"/>
    </source>
</evidence>
<reference evidence="5 6" key="1">
    <citation type="submission" date="2016-03" db="EMBL/GenBank/DDBJ databases">
        <title>How can Kluyveromyces marxianus grow so fast - potential evolutionary course in Saccharomyces Complex revealed by comparative genomics.</title>
        <authorList>
            <person name="Mo W."/>
            <person name="Lu W."/>
            <person name="Yang X."/>
            <person name="Qi J."/>
            <person name="Lv H."/>
        </authorList>
    </citation>
    <scope>NUCLEOTIDE SEQUENCE [LARGE SCALE GENOMIC DNA]</scope>
    <source>
        <strain evidence="5 6">FIM1</strain>
    </source>
</reference>
<evidence type="ECO:0000256" key="1">
    <source>
        <dbReference type="ARBA" id="ARBA00004370"/>
    </source>
</evidence>
<accession>A0ABX6EVH9</accession>
<feature type="region of interest" description="Disordered" evidence="3">
    <location>
        <begin position="891"/>
        <end position="941"/>
    </location>
</feature>
<feature type="compositionally biased region" description="Basic and acidic residues" evidence="3">
    <location>
        <begin position="891"/>
        <end position="906"/>
    </location>
</feature>
<reference evidence="5 6" key="2">
    <citation type="submission" date="2019-11" db="EMBL/GenBank/DDBJ databases">
        <authorList>
            <person name="Lu H."/>
        </authorList>
    </citation>
    <scope>NUCLEOTIDE SEQUENCE [LARGE SCALE GENOMIC DNA]</scope>
    <source>
        <strain evidence="5 6">FIM1</strain>
    </source>
</reference>
<organism evidence="5 6">
    <name type="scientific">Kluyveromyces marxianus</name>
    <name type="common">Yeast</name>
    <name type="synonym">Candida kefyr</name>
    <dbReference type="NCBI Taxonomy" id="4911"/>
    <lineage>
        <taxon>Eukaryota</taxon>
        <taxon>Fungi</taxon>
        <taxon>Dikarya</taxon>
        <taxon>Ascomycota</taxon>
        <taxon>Saccharomycotina</taxon>
        <taxon>Saccharomycetes</taxon>
        <taxon>Saccharomycetales</taxon>
        <taxon>Saccharomycetaceae</taxon>
        <taxon>Kluyveromyces</taxon>
    </lineage>
</organism>
<proteinExistence type="predicted"/>
<comment type="subcellular location">
    <subcellularLocation>
        <location evidence="1">Membrane</location>
    </subcellularLocation>
</comment>
<gene>
    <name evidence="5" type="primary">RIC1</name>
    <name evidence="5" type="ORF">FIM1_2512</name>
</gene>
<evidence type="ECO:0000256" key="3">
    <source>
        <dbReference type="SAM" id="MobiDB-lite"/>
    </source>
</evidence>
<dbReference type="Proteomes" id="UP000422736">
    <property type="component" value="Chromosome 4"/>
</dbReference>
<keyword evidence="6" id="KW-1185">Reference proteome</keyword>
<dbReference type="InterPro" id="IPR009771">
    <property type="entry name" value="RIC1_C"/>
</dbReference>
<dbReference type="PANTHER" id="PTHR22746">
    <property type="entry name" value="RAB6A-GEF COMPLEX PARTNER PROTEIN 1"/>
    <property type="match status" value="1"/>
</dbReference>
<evidence type="ECO:0000313" key="6">
    <source>
        <dbReference type="Proteomes" id="UP000422736"/>
    </source>
</evidence>
<keyword evidence="2" id="KW-0472">Membrane</keyword>
<sequence length="1007" mass="115231">MLPVKPPQTFRLPKSHIEGVDEDVIETIASPNSNHFLLITKTRLFVYQAKPFGPVACHERTQESIELFGCNAGLRDNLPSGSHVEGLLREQYCEPITDEKMYFYVMTENNFLLVYEVYTRTSEGVVYKDYGIPLNIQEGGYSARSVVEDDTDDEVLTVFAINESHKVIQNGYTISKQKGFLQFIRNDEVVEELPIRRAELRLHVVLKFDHNIIDCIGIIAHDKNGANQTSEYLLVLFEHGLQVLKLEDFKLVENKLIHILDGKRLIYYSGEVLVISSNATSEKHSINHILFDKESVESQEVALKNGSNKFTCSTLFDQSLVLVFENIMVYYDIVDRQLTGDLVGDSQIQKIICLSADSMLLLTDNNSVVFTSKWGNILQSIYIDENQFKLINCSAMDMKLLICGSDGKIQFWDLWKKLSSSLSNFRTSKVFTLINDNNDILLYSPMSESNNTSSFQTIKLPTKTVNNNITICKVNGLLTLLVVYVANKEILLINFLNSNKWISFSQLNIKGIDWLGDDYLMCLLIDEENDTEYIKCYHFPLLNHDSTELESFKIWEWEVPQGTKLNGFYVNTLSTFKMLKFTDESKEDSEDTSRKLFVTSEIIMDLSNSQIVIFDALSSIHPTGVNLVQKFHQFGTHQFPEKSLGRLKWIHKYKDGFIAWIGDRLVIIVQQEDKEWRFIVAYDRVEQIIEIYEDNLVIVSGNEVLLYGFEHIWTVDEPLITTPVIEEEYPISISLDTATLHNISSVTTQKLSKISMSHSVYLDMILDRNLKLGVDFNKIDEKYRDLKHYKFCLEKILSNKILEHQSLDSILQLIDTYDKNSGGVSNVVGKLEIVGNCLRKIETKHWNYLFENLKLTPRDLITKCIELSEAKILGTMLMVFLNYDEGETNDKDDKIVHDKKKTDSKPKTKGNKKKGNKKDSNAKHKNNTKNQDSNAVSESNDSSVSTVLKDETIIAQVLKIFVSTATLSTSKEQAQEFWDFALQLVRFLRALDSKGDTNLAQTCLDMI</sequence>
<dbReference type="EMBL" id="CP015057">
    <property type="protein sequence ID" value="QGN15816.1"/>
    <property type="molecule type" value="Genomic_DNA"/>
</dbReference>
<dbReference type="InterPro" id="IPR040096">
    <property type="entry name" value="Ric1"/>
</dbReference>
<protein>
    <submittedName>
        <fullName evidence="5">Protein RIC1</fullName>
    </submittedName>
</protein>
<name>A0ABX6EVH9_KLUMA</name>
<evidence type="ECO:0000259" key="4">
    <source>
        <dbReference type="Pfam" id="PF07064"/>
    </source>
</evidence>
<feature type="domain" description="RIC1 C-terminal alpha solenoid region" evidence="4">
    <location>
        <begin position="774"/>
        <end position="891"/>
    </location>
</feature>
<feature type="compositionally biased region" description="Polar residues" evidence="3">
    <location>
        <begin position="928"/>
        <end position="941"/>
    </location>
</feature>
<feature type="compositionally biased region" description="Basic residues" evidence="3">
    <location>
        <begin position="907"/>
        <end position="916"/>
    </location>
</feature>
<dbReference type="PANTHER" id="PTHR22746:SF10">
    <property type="entry name" value="GUANINE NUCLEOTIDE EXCHANGE FACTOR SUBUNIT RIC1"/>
    <property type="match status" value="1"/>
</dbReference>